<keyword evidence="1" id="KW-0732">Signal</keyword>
<evidence type="ECO:0000256" key="1">
    <source>
        <dbReference type="SAM" id="SignalP"/>
    </source>
</evidence>
<accession>A0ABT7F5Z9</accession>
<protein>
    <submittedName>
        <fullName evidence="2">Uncharacterized protein</fullName>
    </submittedName>
</protein>
<comment type="caution">
    <text evidence="2">The sequence shown here is derived from an EMBL/GenBank/DDBJ whole genome shotgun (WGS) entry which is preliminary data.</text>
</comment>
<organism evidence="2 3">
    <name type="scientific">Pseudodonghicola flavimaris</name>
    <dbReference type="NCBI Taxonomy" id="3050036"/>
    <lineage>
        <taxon>Bacteria</taxon>
        <taxon>Pseudomonadati</taxon>
        <taxon>Pseudomonadota</taxon>
        <taxon>Alphaproteobacteria</taxon>
        <taxon>Rhodobacterales</taxon>
        <taxon>Paracoccaceae</taxon>
        <taxon>Pseudodonghicola</taxon>
    </lineage>
</organism>
<dbReference type="RefSeq" id="WP_284482601.1">
    <property type="nucleotide sequence ID" value="NZ_JASNJD010000018.1"/>
</dbReference>
<dbReference type="PROSITE" id="PS51318">
    <property type="entry name" value="TAT"/>
    <property type="match status" value="1"/>
</dbReference>
<proteinExistence type="predicted"/>
<dbReference type="InterPro" id="IPR006311">
    <property type="entry name" value="TAT_signal"/>
</dbReference>
<keyword evidence="3" id="KW-1185">Reference proteome</keyword>
<sequence>MQRPAFTRRGFLASGLAGLSLPALTQGATALAAPGIPPVQPLEQPPVQVILALPQSDALDRALTAAELSVRHSDTGAFLTDPARLRALAGQRVLLIGRDADLVLFDLALGDHAPGATVIHRANHRLPQGHLPLPASGWQAHDLSQVLAQGLNRPHSPLTWTGAPRAFSTLIADL</sequence>
<reference evidence="2 3" key="1">
    <citation type="submission" date="2023-05" db="EMBL/GenBank/DDBJ databases">
        <title>Pseudodonghicola sp. nov.</title>
        <authorList>
            <person name="Huang J."/>
        </authorList>
    </citation>
    <scope>NUCLEOTIDE SEQUENCE [LARGE SCALE GENOMIC DNA]</scope>
    <source>
        <strain evidence="2 3">IC7</strain>
    </source>
</reference>
<feature type="signal peptide" evidence="1">
    <location>
        <begin position="1"/>
        <end position="25"/>
    </location>
</feature>
<gene>
    <name evidence="2" type="ORF">QO033_19280</name>
</gene>
<name>A0ABT7F5Z9_9RHOB</name>
<feature type="chain" id="PRO_5045210975" evidence="1">
    <location>
        <begin position="26"/>
        <end position="174"/>
    </location>
</feature>
<evidence type="ECO:0000313" key="3">
    <source>
        <dbReference type="Proteomes" id="UP001243757"/>
    </source>
</evidence>
<dbReference type="EMBL" id="JASNJD010000018">
    <property type="protein sequence ID" value="MDK3019829.1"/>
    <property type="molecule type" value="Genomic_DNA"/>
</dbReference>
<evidence type="ECO:0000313" key="2">
    <source>
        <dbReference type="EMBL" id="MDK3019829.1"/>
    </source>
</evidence>
<dbReference type="Proteomes" id="UP001243757">
    <property type="component" value="Unassembled WGS sequence"/>
</dbReference>